<name>A0AA44W9D7_VERDA</name>
<comment type="caution">
    <text evidence="1">The sequence shown here is derived from an EMBL/GenBank/DDBJ whole genome shotgun (WGS) entry which is preliminary data.</text>
</comment>
<evidence type="ECO:0000313" key="1">
    <source>
        <dbReference type="EMBL" id="PNH27218.1"/>
    </source>
</evidence>
<dbReference type="EMBL" id="MPSH01000049">
    <property type="protein sequence ID" value="PNH27218.1"/>
    <property type="molecule type" value="Genomic_DNA"/>
</dbReference>
<evidence type="ECO:0000313" key="2">
    <source>
        <dbReference type="Proteomes" id="UP000236305"/>
    </source>
</evidence>
<sequence length="75" mass="8543">MTLRNGDISGTEARELLQRLKQKGLDHDTSDRIRATFMGDLELAMTNPRQASVENLAEQFEDMALWQEFTNTEGV</sequence>
<gene>
    <name evidence="1" type="ORF">BJF96_g9498</name>
</gene>
<organism evidence="1 2">
    <name type="scientific">Verticillium dahliae</name>
    <name type="common">Verticillium wilt</name>
    <dbReference type="NCBI Taxonomy" id="27337"/>
    <lineage>
        <taxon>Eukaryota</taxon>
        <taxon>Fungi</taxon>
        <taxon>Dikarya</taxon>
        <taxon>Ascomycota</taxon>
        <taxon>Pezizomycotina</taxon>
        <taxon>Sordariomycetes</taxon>
        <taxon>Hypocreomycetidae</taxon>
        <taxon>Glomerellales</taxon>
        <taxon>Plectosphaerellaceae</taxon>
        <taxon>Verticillium</taxon>
    </lineage>
</organism>
<proteinExistence type="predicted"/>
<protein>
    <submittedName>
        <fullName evidence="1">Uncharacterized protein</fullName>
    </submittedName>
</protein>
<reference evidence="1 2" key="1">
    <citation type="submission" date="2017-12" db="EMBL/GenBank/DDBJ databases">
        <title>Comparative genomics yields insights into virulence evolution of Verticillium dahliae.</title>
        <authorList>
            <person name="Fan R."/>
            <person name="Armitage A.D."/>
            <person name="Cascant-Lopez E."/>
            <person name="Sobczyk M."/>
            <person name="Cockerton H.M."/>
            <person name="Harrison R.J."/>
        </authorList>
    </citation>
    <scope>NUCLEOTIDE SEQUENCE [LARGE SCALE GENOMIC DNA]</scope>
    <source>
        <strain evidence="1 2">12008</strain>
    </source>
</reference>
<dbReference type="AlphaFoldDB" id="A0AA44W9D7"/>
<accession>A0AA44W9D7</accession>
<dbReference type="Proteomes" id="UP000236305">
    <property type="component" value="Unassembled WGS sequence"/>
</dbReference>